<proteinExistence type="evidence at transcript level"/>
<protein>
    <submittedName>
        <fullName evidence="1">MCM3-associated protein</fullName>
    </submittedName>
</protein>
<reference evidence="1" key="1">
    <citation type="submission" date="2011-11" db="EMBL/GenBank/DDBJ databases">
        <title>Decoding the brain transcriptome of the Eastern honeybee (Apis cerana) based on pyrosequencing.</title>
        <authorList>
            <person name="Sun L."/>
            <person name="Zheng H."/>
            <person name="Wang Y."/>
            <person name="Xie X."/>
            <person name="Zhu Y."/>
            <person name="Gu W."/>
            <person name="Wang S."/>
        </authorList>
    </citation>
    <scope>NUCLEOTIDE SEQUENCE</scope>
    <source>
        <tissue evidence="1">Brain</tissue>
    </source>
</reference>
<evidence type="ECO:0000313" key="1">
    <source>
        <dbReference type="EMBL" id="AEY59921.1"/>
    </source>
</evidence>
<name>V9IHE0_APICE</name>
<dbReference type="AlphaFoldDB" id="V9IHE0"/>
<sequence>MMPCSYEYFDDVWKNEDYKAKLEKVMSSFKLPQWKYSWPINNNIIFHQNITNYCQEALFISDSNEISCNILSNIFITTGISTISNFINILLYIIKQKIHFLDKDLKVIYNKNYMKYFQTLPWWLKSNLLIQYKSVSKNVNIQETEKENRKKNNINEPVVKRRKLNKYQENNVEFESLATFCENSRSQIMEVHYISKKIENRLKEHQQQSYSFEKKLKDALFNEYLMK</sequence>
<dbReference type="EMBL" id="JR044946">
    <property type="protein sequence ID" value="AEY59921.1"/>
    <property type="molecule type" value="mRNA"/>
</dbReference>
<gene>
    <name evidence="1" type="ORF">ACCB06167</name>
</gene>
<organism evidence="1">
    <name type="scientific">Apis cerana</name>
    <name type="common">Indian honeybee</name>
    <dbReference type="NCBI Taxonomy" id="7461"/>
    <lineage>
        <taxon>Eukaryota</taxon>
        <taxon>Metazoa</taxon>
        <taxon>Ecdysozoa</taxon>
        <taxon>Arthropoda</taxon>
        <taxon>Hexapoda</taxon>
        <taxon>Insecta</taxon>
        <taxon>Pterygota</taxon>
        <taxon>Neoptera</taxon>
        <taxon>Endopterygota</taxon>
        <taxon>Hymenoptera</taxon>
        <taxon>Apocrita</taxon>
        <taxon>Aculeata</taxon>
        <taxon>Apoidea</taxon>
        <taxon>Anthophila</taxon>
        <taxon>Apidae</taxon>
        <taxon>Apis</taxon>
    </lineage>
</organism>
<accession>V9IHE0</accession>